<dbReference type="EMBL" id="JBHTAI010000028">
    <property type="protein sequence ID" value="MFC7152986.1"/>
    <property type="molecule type" value="Genomic_DNA"/>
</dbReference>
<evidence type="ECO:0000313" key="8">
    <source>
        <dbReference type="EMBL" id="MFC7152986.1"/>
    </source>
</evidence>
<dbReference type="SUPFAM" id="SSF56112">
    <property type="entry name" value="Protein kinase-like (PK-like)"/>
    <property type="match status" value="1"/>
</dbReference>
<dbReference type="InterPro" id="IPR036890">
    <property type="entry name" value="HATPase_C_sf"/>
</dbReference>
<evidence type="ECO:0000256" key="2">
    <source>
        <dbReference type="ARBA" id="ARBA00022741"/>
    </source>
</evidence>
<organism evidence="8 9">
    <name type="scientific">Cohnella cellulosilytica</name>
    <dbReference type="NCBI Taxonomy" id="986710"/>
    <lineage>
        <taxon>Bacteria</taxon>
        <taxon>Bacillati</taxon>
        <taxon>Bacillota</taxon>
        <taxon>Bacilli</taxon>
        <taxon>Bacillales</taxon>
        <taxon>Paenibacillaceae</taxon>
        <taxon>Cohnella</taxon>
    </lineage>
</organism>
<evidence type="ECO:0000256" key="5">
    <source>
        <dbReference type="ARBA" id="ARBA00023012"/>
    </source>
</evidence>
<dbReference type="PANTHER" id="PTHR43642">
    <property type="entry name" value="HYBRID SIGNAL TRANSDUCTION HISTIDINE KINASE G"/>
    <property type="match status" value="1"/>
</dbReference>
<evidence type="ECO:0000256" key="1">
    <source>
        <dbReference type="ARBA" id="ARBA00022679"/>
    </source>
</evidence>
<dbReference type="CDD" id="cd16917">
    <property type="entry name" value="HATPase_UhpB-NarQ-NarX-like"/>
    <property type="match status" value="1"/>
</dbReference>
<sequence length="1462" mass="163401">MFELSGYRVTEAIESGGEFALFRVERAEDGRRLLAKTINGSEAESDGAATLYKEYERLLRLKGRGVVEPEGVEFQGTRPVLLLPDNGETTLERELRTGRGARKLEELLERAVAMADCLRQLHQAGMMLHVLAPSSFLLGASGVRLLDLRYASPIHEPDAAASWAAGRTDWALPYLSPEQTGRTGRAPDLRSDLYSLGVILYEWFTGTYPYPSGSALDLLYHHLAANPEPVWQRNASIPRMVSAVVQKCMEKMPEARYAGASGIRADLEECLLQLRVSGKVQPFPLGKRDYPLRWSSENLAAGQPSVEPYDREGLKRTLSLVLQGRTDGIDELAGILHYKTGGNPERLRALLQEILNRKWIVYEETSRMWTWDRRQIADLDDGEPAADSVRDDVSLLPEQSRGILARAAMLGNPFGLDELYSVAGLPMDRLTDSLDDAVRRMLIQPLGDGRDKYLFRNDSVRTALREGIPESERPELHREIGWMLARRTEAGADSRLFEALDHLNRAADRIVRSDRKTEWIELNVQAGEEAERQKSRDSSLAYLRRATDSLDEEDWRRNFPLCFRAFRLRAEAEFLSSRYDRAAETAQLLFDRAESDAARAQAGLMLIRCEWALNRTSRAMAFVETTLRLLDVPFRLRPGRLEWKRLELRVERKLKTAGAAALQALPAMTDSRLRSAMSALACAVEAGDAIAPRAWHFSVLTMMEMTLDHGWTPAACIGLAGYALRLEGQARQEVFLEAWGRRMLSLADEEPGLFARASALLARSAAGGSTFALGERSAMAGKAVHAALSDGQMGLANRCLLIFCRLLLQAGHPLRDVYARLLLHADHFRQENSRKHWRQAAALAGLASGLIGYRAASDPYADAGPNAGGEAAGAGRDGDRASEAYAFMTDYLTGNYSQAQAALEQAIRSEPAELPELFDPDFYGVLLWKETCGRGSRKEKAEAARQMRASLGRLREKAKRRRAPHLHRYLLAKAELASLKPDRRRADYGYERAIEKARDAGYALEAGIAAECYARYGILTGRASLAKVYLLEAYERFQGWGAAAKTGDMEEKYGKWLPVRKDAGLERVDHLSVILSAQALSSEMEMGRLLQVLMHIMLQNAGAESGALIIDRDGHWIVEAHGAMDDVRIEPIPLEEAGEAYPSDLILYSARTQEEIVVQDAAASDLFERSGDTVRRGIRSALCLPVLYRNKLIGLLYLENNLSTGVFTEERLDVLRLLASQCAIALTNARLFSGIQHLTNHLEEQVEERTRRLEQSMLATSEAQAEMKIYAERNRIAQEIHDIVGHTLTSTVLQIEAGKRLLRRDLDRSLERLNEAQGLVRHSLNEIRNSVHMLKEDKYYDLQEALQRLIQETERNAGVTIRASIDPAPSVSALHKKVIYHALQEGLTNGIRHGKCGEFRFLLRDRGSWLEFELQDDGTGTDGVEKGFGLNTMHERVRQLKGALSIDSEPSKGCLLRIQLPY</sequence>
<dbReference type="InterPro" id="IPR053159">
    <property type="entry name" value="Hybrid_Histidine_Kinase"/>
</dbReference>
<comment type="caution">
    <text evidence="8">The sequence shown here is derived from an EMBL/GenBank/DDBJ whole genome shotgun (WGS) entry which is preliminary data.</text>
</comment>
<evidence type="ECO:0000259" key="7">
    <source>
        <dbReference type="PROSITE" id="PS50109"/>
    </source>
</evidence>
<dbReference type="InterPro" id="IPR011990">
    <property type="entry name" value="TPR-like_helical_dom_sf"/>
</dbReference>
<evidence type="ECO:0000256" key="3">
    <source>
        <dbReference type="ARBA" id="ARBA00022777"/>
    </source>
</evidence>
<dbReference type="PROSITE" id="PS50109">
    <property type="entry name" value="HIS_KIN"/>
    <property type="match status" value="1"/>
</dbReference>
<feature type="domain" description="Protein kinase" evidence="6">
    <location>
        <begin position="7"/>
        <end position="271"/>
    </location>
</feature>
<dbReference type="PANTHER" id="PTHR43642:SF1">
    <property type="entry name" value="HYBRID SIGNAL TRANSDUCTION HISTIDINE KINASE G"/>
    <property type="match status" value="1"/>
</dbReference>
<evidence type="ECO:0000256" key="4">
    <source>
        <dbReference type="ARBA" id="ARBA00022840"/>
    </source>
</evidence>
<dbReference type="SUPFAM" id="SSF55781">
    <property type="entry name" value="GAF domain-like"/>
    <property type="match status" value="1"/>
</dbReference>
<dbReference type="Pfam" id="PF07730">
    <property type="entry name" value="HisKA_3"/>
    <property type="match status" value="1"/>
</dbReference>
<keyword evidence="9" id="KW-1185">Reference proteome</keyword>
<feature type="domain" description="Histidine kinase" evidence="7">
    <location>
        <begin position="1283"/>
        <end position="1462"/>
    </location>
</feature>
<dbReference type="SMART" id="SM00065">
    <property type="entry name" value="GAF"/>
    <property type="match status" value="1"/>
</dbReference>
<dbReference type="GO" id="GO:0016301">
    <property type="term" value="F:kinase activity"/>
    <property type="evidence" value="ECO:0007669"/>
    <property type="project" value="UniProtKB-KW"/>
</dbReference>
<dbReference type="InterPro" id="IPR005467">
    <property type="entry name" value="His_kinase_dom"/>
</dbReference>
<keyword evidence="1" id="KW-0808">Transferase</keyword>
<evidence type="ECO:0000313" key="9">
    <source>
        <dbReference type="Proteomes" id="UP001596378"/>
    </source>
</evidence>
<keyword evidence="2" id="KW-0547">Nucleotide-binding</keyword>
<dbReference type="Gene3D" id="1.20.5.1930">
    <property type="match status" value="1"/>
</dbReference>
<dbReference type="Pfam" id="PF02518">
    <property type="entry name" value="HATPase_c"/>
    <property type="match status" value="1"/>
</dbReference>
<dbReference type="InterPro" id="IPR000719">
    <property type="entry name" value="Prot_kinase_dom"/>
</dbReference>
<protein>
    <submittedName>
        <fullName evidence="8">Histidine kinase</fullName>
    </submittedName>
</protein>
<proteinExistence type="predicted"/>
<gene>
    <name evidence="8" type="ORF">ACFQMJ_30990</name>
</gene>
<dbReference type="Proteomes" id="UP001596378">
    <property type="component" value="Unassembled WGS sequence"/>
</dbReference>
<dbReference type="Gene3D" id="3.30.450.40">
    <property type="match status" value="1"/>
</dbReference>
<dbReference type="InterPro" id="IPR011712">
    <property type="entry name" value="Sig_transdc_His_kin_sub3_dim/P"/>
</dbReference>
<dbReference type="Gene3D" id="1.10.510.10">
    <property type="entry name" value="Transferase(Phosphotransferase) domain 1"/>
    <property type="match status" value="1"/>
</dbReference>
<keyword evidence="5" id="KW-0902">Two-component regulatory system</keyword>
<name>A0ABW2FLN9_9BACL</name>
<dbReference type="SUPFAM" id="SSF48452">
    <property type="entry name" value="TPR-like"/>
    <property type="match status" value="1"/>
</dbReference>
<reference evidence="9" key="1">
    <citation type="journal article" date="2019" name="Int. J. Syst. Evol. Microbiol.">
        <title>The Global Catalogue of Microorganisms (GCM) 10K type strain sequencing project: providing services to taxonomists for standard genome sequencing and annotation.</title>
        <authorList>
            <consortium name="The Broad Institute Genomics Platform"/>
            <consortium name="The Broad Institute Genome Sequencing Center for Infectious Disease"/>
            <person name="Wu L."/>
            <person name="Ma J."/>
        </authorList>
    </citation>
    <scope>NUCLEOTIDE SEQUENCE [LARGE SCALE GENOMIC DNA]</scope>
    <source>
        <strain evidence="9">KCTC 12907</strain>
    </source>
</reference>
<keyword evidence="3 8" id="KW-0418">Kinase</keyword>
<evidence type="ECO:0000259" key="6">
    <source>
        <dbReference type="PROSITE" id="PS50011"/>
    </source>
</evidence>
<dbReference type="Pfam" id="PF00069">
    <property type="entry name" value="Pkinase"/>
    <property type="match status" value="1"/>
</dbReference>
<dbReference type="SMART" id="SM00220">
    <property type="entry name" value="S_TKc"/>
    <property type="match status" value="1"/>
</dbReference>
<dbReference type="Pfam" id="PF01590">
    <property type="entry name" value="GAF"/>
    <property type="match status" value="1"/>
</dbReference>
<dbReference type="InterPro" id="IPR029016">
    <property type="entry name" value="GAF-like_dom_sf"/>
</dbReference>
<accession>A0ABW2FLN9</accession>
<dbReference type="RefSeq" id="WP_378054649.1">
    <property type="nucleotide sequence ID" value="NZ_JBHMDN010000081.1"/>
</dbReference>
<dbReference type="InterPro" id="IPR003594">
    <property type="entry name" value="HATPase_dom"/>
</dbReference>
<dbReference type="InterPro" id="IPR003018">
    <property type="entry name" value="GAF"/>
</dbReference>
<dbReference type="PROSITE" id="PS50011">
    <property type="entry name" value="PROTEIN_KINASE_DOM"/>
    <property type="match status" value="1"/>
</dbReference>
<dbReference type="InterPro" id="IPR011009">
    <property type="entry name" value="Kinase-like_dom_sf"/>
</dbReference>
<keyword evidence="4" id="KW-0067">ATP-binding</keyword>
<dbReference type="Gene3D" id="3.30.565.10">
    <property type="entry name" value="Histidine kinase-like ATPase, C-terminal domain"/>
    <property type="match status" value="1"/>
</dbReference>
<dbReference type="SUPFAM" id="SSF55874">
    <property type="entry name" value="ATPase domain of HSP90 chaperone/DNA topoisomerase II/histidine kinase"/>
    <property type="match status" value="1"/>
</dbReference>